<sequence length="569" mass="64103">MSHFPIEIGLNLFTVLLYGATQFNYTTFMRTRWVLCRASCEWMRIINGRPEFWRQIYVDLTTPVELITWFIIKAGMQTIDLCIAIEFLESYETHGGDGIQATAARIDTLRPLIQRARTLLLQVNDRRAFDVIQELLPTIIAPHLTEVVIRFEWSWQRWDYGVSNHGGWHGLNLLDLKRVHLDNTMFPFPFIPGNVLAIHELHLYNLQRDRALDASLLRSIIHMAPQLQSLAIVDVSVRNDNDRLIHSDSITKLHMEFSDGAESVLLAAKLRFPAAHDLTIRLSSNRDVDGMAKCEALLSGITNLAIHDDGRDTYSIGKFADKCTGVTHLNLAHAEATLALLSDFSVDNRRAGRTTVFPALQSVILGGATAEQAVRFCKLHGIGLRAPTSRISLQSVTLVGQSAPRNYHGYMDWLQENVGTFRIQSYVNHVKATEASDLKKLRTTSKLVRTHRQEVADRCKETQPQEWAGGERAPTGRSTKGGAQRQARGLMQILSPPQTHPLRQGTCTKVPGDKKFAVEDDRCQVDVCSKRKIEETVMRRQRSERRGMEEQDSVSGHLPGGGQAKVKFN</sequence>
<dbReference type="Proteomes" id="UP001215598">
    <property type="component" value="Unassembled WGS sequence"/>
</dbReference>
<evidence type="ECO:0000313" key="2">
    <source>
        <dbReference type="EMBL" id="KAJ7698791.1"/>
    </source>
</evidence>
<organism evidence="2 3">
    <name type="scientific">Mycena metata</name>
    <dbReference type="NCBI Taxonomy" id="1033252"/>
    <lineage>
        <taxon>Eukaryota</taxon>
        <taxon>Fungi</taxon>
        <taxon>Dikarya</taxon>
        <taxon>Basidiomycota</taxon>
        <taxon>Agaricomycotina</taxon>
        <taxon>Agaricomycetes</taxon>
        <taxon>Agaricomycetidae</taxon>
        <taxon>Agaricales</taxon>
        <taxon>Marasmiineae</taxon>
        <taxon>Mycenaceae</taxon>
        <taxon>Mycena</taxon>
    </lineage>
</organism>
<comment type="caution">
    <text evidence="2">The sequence shown here is derived from an EMBL/GenBank/DDBJ whole genome shotgun (WGS) entry which is preliminary data.</text>
</comment>
<evidence type="ECO:0000313" key="3">
    <source>
        <dbReference type="Proteomes" id="UP001215598"/>
    </source>
</evidence>
<dbReference type="EMBL" id="JARKIB010000583">
    <property type="protein sequence ID" value="KAJ7698791.1"/>
    <property type="molecule type" value="Genomic_DNA"/>
</dbReference>
<gene>
    <name evidence="2" type="ORF">B0H16DRAFT_1484346</name>
</gene>
<evidence type="ECO:0000256" key="1">
    <source>
        <dbReference type="SAM" id="MobiDB-lite"/>
    </source>
</evidence>
<keyword evidence="3" id="KW-1185">Reference proteome</keyword>
<feature type="region of interest" description="Disordered" evidence="1">
    <location>
        <begin position="457"/>
        <end position="485"/>
    </location>
</feature>
<name>A0AAD7GN55_9AGAR</name>
<feature type="region of interest" description="Disordered" evidence="1">
    <location>
        <begin position="537"/>
        <end position="569"/>
    </location>
</feature>
<reference evidence="2" key="1">
    <citation type="submission" date="2023-03" db="EMBL/GenBank/DDBJ databases">
        <title>Massive genome expansion in bonnet fungi (Mycena s.s.) driven by repeated elements and novel gene families across ecological guilds.</title>
        <authorList>
            <consortium name="Lawrence Berkeley National Laboratory"/>
            <person name="Harder C.B."/>
            <person name="Miyauchi S."/>
            <person name="Viragh M."/>
            <person name="Kuo A."/>
            <person name="Thoen E."/>
            <person name="Andreopoulos B."/>
            <person name="Lu D."/>
            <person name="Skrede I."/>
            <person name="Drula E."/>
            <person name="Henrissat B."/>
            <person name="Morin E."/>
            <person name="Kohler A."/>
            <person name="Barry K."/>
            <person name="LaButti K."/>
            <person name="Morin E."/>
            <person name="Salamov A."/>
            <person name="Lipzen A."/>
            <person name="Mereny Z."/>
            <person name="Hegedus B."/>
            <person name="Baldrian P."/>
            <person name="Stursova M."/>
            <person name="Weitz H."/>
            <person name="Taylor A."/>
            <person name="Grigoriev I.V."/>
            <person name="Nagy L.G."/>
            <person name="Martin F."/>
            <person name="Kauserud H."/>
        </authorList>
    </citation>
    <scope>NUCLEOTIDE SEQUENCE</scope>
    <source>
        <strain evidence="2">CBHHK182m</strain>
    </source>
</reference>
<protein>
    <submittedName>
        <fullName evidence="2">Uncharacterized protein</fullName>
    </submittedName>
</protein>
<dbReference type="AlphaFoldDB" id="A0AAD7GN55"/>
<accession>A0AAD7GN55</accession>
<proteinExistence type="predicted"/>